<protein>
    <submittedName>
        <fullName evidence="4">Acyl-CoA carboxylase subunit beta</fullName>
        <ecNumber evidence="4">6.-.-.-</ecNumber>
    </submittedName>
</protein>
<name>A0ABU7FJC3_9ACTN</name>
<evidence type="ECO:0000259" key="2">
    <source>
        <dbReference type="PROSITE" id="PS50980"/>
    </source>
</evidence>
<feature type="domain" description="CoA carboxyltransferase N-terminal" evidence="2">
    <location>
        <begin position="25"/>
        <end position="281"/>
    </location>
</feature>
<dbReference type="InterPro" id="IPR051047">
    <property type="entry name" value="AccD/PCCB"/>
</dbReference>
<dbReference type="GO" id="GO:0016874">
    <property type="term" value="F:ligase activity"/>
    <property type="evidence" value="ECO:0007669"/>
    <property type="project" value="UniProtKB-KW"/>
</dbReference>
<dbReference type="Gene3D" id="3.90.226.10">
    <property type="entry name" value="2-enoyl-CoA Hydratase, Chain A, domain 1"/>
    <property type="match status" value="2"/>
</dbReference>
<dbReference type="InterPro" id="IPR011762">
    <property type="entry name" value="COA_CT_N"/>
</dbReference>
<dbReference type="SUPFAM" id="SSF52096">
    <property type="entry name" value="ClpP/crotonase"/>
    <property type="match status" value="2"/>
</dbReference>
<dbReference type="PROSITE" id="PS50980">
    <property type="entry name" value="COA_CT_NTER"/>
    <property type="match status" value="1"/>
</dbReference>
<feature type="domain" description="CoA carboxyltransferase C-terminal" evidence="3">
    <location>
        <begin position="285"/>
        <end position="520"/>
    </location>
</feature>
<evidence type="ECO:0000259" key="3">
    <source>
        <dbReference type="PROSITE" id="PS50989"/>
    </source>
</evidence>
<organism evidence="4 5">
    <name type="scientific">Streptomyces chiangmaiensis</name>
    <dbReference type="NCBI Taxonomy" id="766497"/>
    <lineage>
        <taxon>Bacteria</taxon>
        <taxon>Bacillati</taxon>
        <taxon>Actinomycetota</taxon>
        <taxon>Actinomycetes</taxon>
        <taxon>Kitasatosporales</taxon>
        <taxon>Streptomycetaceae</taxon>
        <taxon>Streptomyces</taxon>
    </lineage>
</organism>
<dbReference type="Proteomes" id="UP001333996">
    <property type="component" value="Unassembled WGS sequence"/>
</dbReference>
<reference evidence="4" key="1">
    <citation type="submission" date="2024-01" db="EMBL/GenBank/DDBJ databases">
        <title>First draft genome sequence data of TA4-1, the type strain of Gram-positive actinobacterium Streptomyces chiangmaiensis.</title>
        <authorList>
            <person name="Yasawong M."/>
            <person name="Nantapong N."/>
        </authorList>
    </citation>
    <scope>NUCLEOTIDE SEQUENCE</scope>
    <source>
        <strain evidence="4">TA4-1</strain>
    </source>
</reference>
<dbReference type="PROSITE" id="PS50989">
    <property type="entry name" value="COA_CT_CTER"/>
    <property type="match status" value="1"/>
</dbReference>
<dbReference type="PANTHER" id="PTHR43842:SF2">
    <property type="entry name" value="PROPIONYL-COA CARBOXYLASE BETA CHAIN, MITOCHONDRIAL"/>
    <property type="match status" value="1"/>
</dbReference>
<sequence length="538" mass="57597">MTVLEDRPAQRPARAPMAASAAPTTQARTTELQTVRRQAAAGSSPEATAAQHARGKLTARERIELLLDQGSFQEIEQLRRHRATGFGLEAKRPYTDGVITGWGTVDGRTVFVYAHDFRIFGGALGEAHAQKIHKIMDMAIAAGAPLVSLNDGAGARIQEGVSALAGYGGIFQRNTKASGVIPQISVMLGPCAGGAAYSPALTDFVFMVRDISQMFITGPDVVQAVTGEQITQNSLGGADVHAHVSGVAHLAYDDEASCLEDVRYLLSLLPSNNHEAPPAVPCDDPADRRCESLLDLVPADPNRSYDMRAVLEQVVDHGEYFEVQPGWAPNVLCALARLDGHVVGVVANQPASLAGVLDIHASDKAARFVQFCDAFNVPLVTLVDVPGFLPGVDQEHGGVIRHGAKLLYAYCNATVPRISVVLRKAYGGAYIVMDSRSTGADLAYAWPTNEIAVMGAEGAANVVFRREIAAADDPEAMRTQRIAEYRTELMHPYYAAERGLVDGVIDPAETRQVLVKALEVLRPKHADLPARKHGNPPA</sequence>
<dbReference type="EMBL" id="JAYWVC010000065">
    <property type="protein sequence ID" value="MED7824216.1"/>
    <property type="molecule type" value="Genomic_DNA"/>
</dbReference>
<keyword evidence="5" id="KW-1185">Reference proteome</keyword>
<evidence type="ECO:0000313" key="4">
    <source>
        <dbReference type="EMBL" id="MED7824216.1"/>
    </source>
</evidence>
<proteinExistence type="predicted"/>
<dbReference type="PANTHER" id="PTHR43842">
    <property type="entry name" value="PROPIONYL-COA CARBOXYLASE BETA CHAIN"/>
    <property type="match status" value="1"/>
</dbReference>
<accession>A0ABU7FJC3</accession>
<dbReference type="InterPro" id="IPR029045">
    <property type="entry name" value="ClpP/crotonase-like_dom_sf"/>
</dbReference>
<dbReference type="RefSeq" id="WP_329508665.1">
    <property type="nucleotide sequence ID" value="NZ_BAAAYZ010000290.1"/>
</dbReference>
<comment type="caution">
    <text evidence="4">The sequence shown here is derived from an EMBL/GenBank/DDBJ whole genome shotgun (WGS) entry which is preliminary data.</text>
</comment>
<dbReference type="Pfam" id="PF01039">
    <property type="entry name" value="Carboxyl_trans"/>
    <property type="match status" value="1"/>
</dbReference>
<feature type="compositionally biased region" description="Low complexity" evidence="1">
    <location>
        <begin position="39"/>
        <end position="50"/>
    </location>
</feature>
<feature type="compositionally biased region" description="Low complexity" evidence="1">
    <location>
        <begin position="10"/>
        <end position="30"/>
    </location>
</feature>
<keyword evidence="4" id="KW-0436">Ligase</keyword>
<evidence type="ECO:0000313" key="5">
    <source>
        <dbReference type="Proteomes" id="UP001333996"/>
    </source>
</evidence>
<dbReference type="InterPro" id="IPR034733">
    <property type="entry name" value="AcCoA_carboxyl_beta"/>
</dbReference>
<dbReference type="InterPro" id="IPR011763">
    <property type="entry name" value="COA_CT_C"/>
</dbReference>
<gene>
    <name evidence="4" type="ORF">VXC91_20085</name>
</gene>
<evidence type="ECO:0000256" key="1">
    <source>
        <dbReference type="SAM" id="MobiDB-lite"/>
    </source>
</evidence>
<feature type="region of interest" description="Disordered" evidence="1">
    <location>
        <begin position="1"/>
        <end position="55"/>
    </location>
</feature>
<dbReference type="EC" id="6.-.-.-" evidence="4"/>